<comment type="similarity">
    <text evidence="6">Belongs to the ABC-4 integral membrane protein family.</text>
</comment>
<evidence type="ECO:0000259" key="10">
    <source>
        <dbReference type="Pfam" id="PF12704"/>
    </source>
</evidence>
<dbReference type="Pfam" id="PF12704">
    <property type="entry name" value="MacB_PCD"/>
    <property type="match status" value="1"/>
</dbReference>
<dbReference type="GO" id="GO:0022857">
    <property type="term" value="F:transmembrane transporter activity"/>
    <property type="evidence" value="ECO:0007669"/>
    <property type="project" value="TreeGrafter"/>
</dbReference>
<evidence type="ECO:0000259" key="9">
    <source>
        <dbReference type="Pfam" id="PF02687"/>
    </source>
</evidence>
<dbReference type="Pfam" id="PF02687">
    <property type="entry name" value="FtsX"/>
    <property type="match status" value="1"/>
</dbReference>
<feature type="transmembrane region" description="Helical" evidence="8">
    <location>
        <begin position="390"/>
        <end position="410"/>
    </location>
</feature>
<feature type="domain" description="MacB-like periplasmic core" evidence="10">
    <location>
        <begin position="24"/>
        <end position="251"/>
    </location>
</feature>
<keyword evidence="4 8" id="KW-1133">Transmembrane helix</keyword>
<dbReference type="AlphaFoldDB" id="A0AAT9GIW5"/>
<evidence type="ECO:0000256" key="1">
    <source>
        <dbReference type="ARBA" id="ARBA00004651"/>
    </source>
</evidence>
<evidence type="ECO:0000256" key="5">
    <source>
        <dbReference type="ARBA" id="ARBA00023136"/>
    </source>
</evidence>
<evidence type="ECO:0000256" key="3">
    <source>
        <dbReference type="ARBA" id="ARBA00022692"/>
    </source>
</evidence>
<comment type="subcellular location">
    <subcellularLocation>
        <location evidence="1">Cell membrane</location>
        <topology evidence="1">Multi-pass membrane protein</topology>
    </subcellularLocation>
</comment>
<feature type="transmembrane region" description="Helical" evidence="8">
    <location>
        <begin position="305"/>
        <end position="328"/>
    </location>
</feature>
<evidence type="ECO:0000256" key="7">
    <source>
        <dbReference type="SAM" id="MobiDB-lite"/>
    </source>
</evidence>
<dbReference type="EMBL" id="AP029612">
    <property type="protein sequence ID" value="BFG70432.1"/>
    <property type="molecule type" value="Genomic_DNA"/>
</dbReference>
<feature type="transmembrane region" description="Helical" evidence="8">
    <location>
        <begin position="352"/>
        <end position="378"/>
    </location>
</feature>
<evidence type="ECO:0000256" key="6">
    <source>
        <dbReference type="ARBA" id="ARBA00038076"/>
    </source>
</evidence>
<keyword evidence="2" id="KW-1003">Cell membrane</keyword>
<dbReference type="PANTHER" id="PTHR30572:SF4">
    <property type="entry name" value="ABC TRANSPORTER PERMEASE YTRF"/>
    <property type="match status" value="1"/>
</dbReference>
<dbReference type="GO" id="GO:0005886">
    <property type="term" value="C:plasma membrane"/>
    <property type="evidence" value="ECO:0007669"/>
    <property type="project" value="UniProtKB-SubCell"/>
</dbReference>
<evidence type="ECO:0000256" key="4">
    <source>
        <dbReference type="ARBA" id="ARBA00022989"/>
    </source>
</evidence>
<gene>
    <name evidence="11" type="ORF">KACHI17_13130</name>
</gene>
<keyword evidence="5 8" id="KW-0472">Membrane</keyword>
<evidence type="ECO:0000256" key="2">
    <source>
        <dbReference type="ARBA" id="ARBA00022475"/>
    </source>
</evidence>
<feature type="region of interest" description="Disordered" evidence="7">
    <location>
        <begin position="77"/>
        <end position="97"/>
    </location>
</feature>
<feature type="transmembrane region" description="Helical" evidence="8">
    <location>
        <begin position="25"/>
        <end position="45"/>
    </location>
</feature>
<dbReference type="InterPro" id="IPR050250">
    <property type="entry name" value="Macrolide_Exporter_MacB"/>
</dbReference>
<dbReference type="PANTHER" id="PTHR30572">
    <property type="entry name" value="MEMBRANE COMPONENT OF TRANSPORTER-RELATED"/>
    <property type="match status" value="1"/>
</dbReference>
<name>A0AAT9GIW5_9BACT</name>
<evidence type="ECO:0000256" key="8">
    <source>
        <dbReference type="SAM" id="Phobius"/>
    </source>
</evidence>
<feature type="domain" description="ABC3 transporter permease C-terminal" evidence="9">
    <location>
        <begin position="307"/>
        <end position="420"/>
    </location>
</feature>
<accession>A0AAT9GIW5</accession>
<dbReference type="InterPro" id="IPR025857">
    <property type="entry name" value="MacB_PCD"/>
</dbReference>
<organism evidence="11">
    <name type="scientific">Sediminibacterium sp. KACHI17</name>
    <dbReference type="NCBI Taxonomy" id="1751071"/>
    <lineage>
        <taxon>Bacteria</taxon>
        <taxon>Pseudomonadati</taxon>
        <taxon>Bacteroidota</taxon>
        <taxon>Chitinophagia</taxon>
        <taxon>Chitinophagales</taxon>
        <taxon>Chitinophagaceae</taxon>
        <taxon>Sediminibacterium</taxon>
    </lineage>
</organism>
<reference evidence="11" key="1">
    <citation type="submission" date="2024-02" db="EMBL/GenBank/DDBJ databases">
        <title>Sediminibacterium planktonica sp. nov. and Sediminibacterium longus sp. nov., isolated from surface lake and river water.</title>
        <authorList>
            <person name="Watanabe K."/>
            <person name="Takemine S."/>
            <person name="Ishii Y."/>
            <person name="Ogata Y."/>
            <person name="Shindo C."/>
            <person name="Suda W."/>
        </authorList>
    </citation>
    <scope>NUCLEOTIDE SEQUENCE</scope>
    <source>
        <strain evidence="11">KACHI17</strain>
    </source>
</reference>
<sequence length="427" mass="46759">MKGMTIFDSLSLAWRTVRSNKLRTGITVAIIAFGIMALIGIITAIEAMNQSLKESFSSMGANAFNIRFKDSRVRFGGNNSDVKKTTRGRKEKKSNLDKPIQKEEAEYFKQNFNFPAAKVSIYRRGPGGQEVNYKDKKTNPQIVVWGGDENYLQVTGYVIEMGRNLNDLDQQSGRNVCLIGSNVAKTLFGDRPDKSIDKIVRIGGLPYRVIGLLKSKGSSAMLRQDDVVVTTYNNVRNFQNASRSYLVGVMVSNVNELDPASGVATSVFRSVRRLKPLDEDNFVIEKSDKFAEMFISFLSSITGSAGAIGLITLIGAAIGLMNIMLVAVNERTKEVGLIKAIGGKSKNVRQQFLFESMIISLLGAVFGIILGVMVGNVFGLILKTGFVIPWAWVIVGVIICSVVGLIAGIYPAMKAARLNPIVALRYE</sequence>
<protein>
    <submittedName>
        <fullName evidence="11">ABC transporter permease</fullName>
    </submittedName>
</protein>
<dbReference type="InterPro" id="IPR003838">
    <property type="entry name" value="ABC3_permease_C"/>
</dbReference>
<evidence type="ECO:0000313" key="11">
    <source>
        <dbReference type="EMBL" id="BFG70432.1"/>
    </source>
</evidence>
<proteinExistence type="inferred from homology"/>
<keyword evidence="3 8" id="KW-0812">Transmembrane</keyword>